<dbReference type="AlphaFoldDB" id="A0A426YEH5"/>
<gene>
    <name evidence="2" type="ORF">B296_00032303</name>
</gene>
<evidence type="ECO:0000313" key="2">
    <source>
        <dbReference type="EMBL" id="RRT50159.1"/>
    </source>
</evidence>
<accession>A0A426YEH5</accession>
<evidence type="ECO:0000256" key="1">
    <source>
        <dbReference type="SAM" id="MobiDB-lite"/>
    </source>
</evidence>
<evidence type="ECO:0000313" key="3">
    <source>
        <dbReference type="Proteomes" id="UP000287651"/>
    </source>
</evidence>
<dbReference type="Proteomes" id="UP000287651">
    <property type="component" value="Unassembled WGS sequence"/>
</dbReference>
<reference evidence="2 3" key="1">
    <citation type="journal article" date="2014" name="Agronomy (Basel)">
        <title>A Draft Genome Sequence for Ensete ventricosum, the Drought-Tolerant Tree Against Hunger.</title>
        <authorList>
            <person name="Harrison J."/>
            <person name="Moore K.A."/>
            <person name="Paszkiewicz K."/>
            <person name="Jones T."/>
            <person name="Grant M."/>
            <person name="Ambacheew D."/>
            <person name="Muzemil S."/>
            <person name="Studholme D.J."/>
        </authorList>
    </citation>
    <scope>NUCLEOTIDE SEQUENCE [LARGE SCALE GENOMIC DNA]</scope>
</reference>
<comment type="caution">
    <text evidence="2">The sequence shown here is derived from an EMBL/GenBank/DDBJ whole genome shotgun (WGS) entry which is preliminary data.</text>
</comment>
<protein>
    <submittedName>
        <fullName evidence="2">Uncharacterized protein</fullName>
    </submittedName>
</protein>
<name>A0A426YEH5_ENSVE</name>
<proteinExistence type="predicted"/>
<sequence length="72" mass="7501">MTRAIELQPDDGPRSSLGIGPGSDDAVGFRREFARRFAEGIGKLAGNTPGDHRKKTIGLVARIPEVAGLGGS</sequence>
<dbReference type="EMBL" id="AMZH03012920">
    <property type="protein sequence ID" value="RRT50159.1"/>
    <property type="molecule type" value="Genomic_DNA"/>
</dbReference>
<organism evidence="2 3">
    <name type="scientific">Ensete ventricosum</name>
    <name type="common">Abyssinian banana</name>
    <name type="synonym">Musa ensete</name>
    <dbReference type="NCBI Taxonomy" id="4639"/>
    <lineage>
        <taxon>Eukaryota</taxon>
        <taxon>Viridiplantae</taxon>
        <taxon>Streptophyta</taxon>
        <taxon>Embryophyta</taxon>
        <taxon>Tracheophyta</taxon>
        <taxon>Spermatophyta</taxon>
        <taxon>Magnoliopsida</taxon>
        <taxon>Liliopsida</taxon>
        <taxon>Zingiberales</taxon>
        <taxon>Musaceae</taxon>
        <taxon>Ensete</taxon>
    </lineage>
</organism>
<feature type="region of interest" description="Disordered" evidence="1">
    <location>
        <begin position="1"/>
        <end position="25"/>
    </location>
</feature>